<gene>
    <name evidence="2" type="ORF">L195_g061536</name>
</gene>
<dbReference type="Proteomes" id="UP000236291">
    <property type="component" value="Unassembled WGS sequence"/>
</dbReference>
<organism evidence="2 3">
    <name type="scientific">Trifolium pratense</name>
    <name type="common">Red clover</name>
    <dbReference type="NCBI Taxonomy" id="57577"/>
    <lineage>
        <taxon>Eukaryota</taxon>
        <taxon>Viridiplantae</taxon>
        <taxon>Streptophyta</taxon>
        <taxon>Embryophyta</taxon>
        <taxon>Tracheophyta</taxon>
        <taxon>Spermatophyta</taxon>
        <taxon>Magnoliopsida</taxon>
        <taxon>eudicotyledons</taxon>
        <taxon>Gunneridae</taxon>
        <taxon>Pentapetalae</taxon>
        <taxon>rosids</taxon>
        <taxon>fabids</taxon>
        <taxon>Fabales</taxon>
        <taxon>Fabaceae</taxon>
        <taxon>Papilionoideae</taxon>
        <taxon>50 kb inversion clade</taxon>
        <taxon>NPAAA clade</taxon>
        <taxon>Hologalegina</taxon>
        <taxon>IRL clade</taxon>
        <taxon>Trifolieae</taxon>
        <taxon>Trifolium</taxon>
    </lineage>
</organism>
<dbReference type="AlphaFoldDB" id="A0A2K3KAC4"/>
<feature type="non-terminal residue" evidence="2">
    <location>
        <position position="1"/>
    </location>
</feature>
<evidence type="ECO:0000313" key="2">
    <source>
        <dbReference type="EMBL" id="PNX63256.1"/>
    </source>
</evidence>
<dbReference type="EMBL" id="ASHM01153863">
    <property type="protein sequence ID" value="PNX63256.1"/>
    <property type="molecule type" value="Genomic_DNA"/>
</dbReference>
<reference evidence="2 3" key="1">
    <citation type="journal article" date="2014" name="Am. J. Bot.">
        <title>Genome assembly and annotation for red clover (Trifolium pratense; Fabaceae).</title>
        <authorList>
            <person name="Istvanek J."/>
            <person name="Jaros M."/>
            <person name="Krenek A."/>
            <person name="Repkova J."/>
        </authorList>
    </citation>
    <scope>NUCLEOTIDE SEQUENCE [LARGE SCALE GENOMIC DNA]</scope>
    <source>
        <strain evidence="3">cv. Tatra</strain>
        <tissue evidence="2">Young leaves</tissue>
    </source>
</reference>
<sequence>DEPDFGTNVADDGEVIPEPKEEMNQRFKVEGRVRRNVICRGETATGTAEEKKRRRRRRSVISLYFVLLFSFSFVNVWPMIRMEKEEEKQNW</sequence>
<comment type="caution">
    <text evidence="2">The sequence shown here is derived from an EMBL/GenBank/DDBJ whole genome shotgun (WGS) entry which is preliminary data.</text>
</comment>
<keyword evidence="1" id="KW-0812">Transmembrane</keyword>
<accession>A0A2K3KAC4</accession>
<feature type="transmembrane region" description="Helical" evidence="1">
    <location>
        <begin position="61"/>
        <end position="80"/>
    </location>
</feature>
<reference evidence="2 3" key="2">
    <citation type="journal article" date="2017" name="Front. Plant Sci.">
        <title>Gene Classification and Mining of Molecular Markers Useful in Red Clover (Trifolium pratense) Breeding.</title>
        <authorList>
            <person name="Istvanek J."/>
            <person name="Dluhosova J."/>
            <person name="Dluhos P."/>
            <person name="Patkova L."/>
            <person name="Nedelnik J."/>
            <person name="Repkova J."/>
        </authorList>
    </citation>
    <scope>NUCLEOTIDE SEQUENCE [LARGE SCALE GENOMIC DNA]</scope>
    <source>
        <strain evidence="3">cv. Tatra</strain>
        <tissue evidence="2">Young leaves</tissue>
    </source>
</reference>
<proteinExistence type="predicted"/>
<keyword evidence="1" id="KW-0472">Membrane</keyword>
<name>A0A2K3KAC4_TRIPR</name>
<keyword evidence="1" id="KW-1133">Transmembrane helix</keyword>
<protein>
    <submittedName>
        <fullName evidence="2">Uncharacterized protein</fullName>
    </submittedName>
</protein>
<evidence type="ECO:0000256" key="1">
    <source>
        <dbReference type="SAM" id="Phobius"/>
    </source>
</evidence>
<evidence type="ECO:0000313" key="3">
    <source>
        <dbReference type="Proteomes" id="UP000236291"/>
    </source>
</evidence>